<dbReference type="AlphaFoldDB" id="L7FCV9"/>
<proteinExistence type="predicted"/>
<reference evidence="2 3" key="1">
    <citation type="journal article" date="2011" name="Plasmid">
        <title>Streptomyces turgidiscabies Car8 contains a modular pathogenicity island that shares virulence genes with other actinobacterial plant pathogens.</title>
        <authorList>
            <person name="Huguet-Tapia J.C."/>
            <person name="Badger J.H."/>
            <person name="Loria R."/>
            <person name="Pettis G.S."/>
        </authorList>
    </citation>
    <scope>NUCLEOTIDE SEQUENCE [LARGE SCALE GENOMIC DNA]</scope>
    <source>
        <strain evidence="2 3">Car8</strain>
    </source>
</reference>
<dbReference type="Proteomes" id="UP000010931">
    <property type="component" value="Unassembled WGS sequence"/>
</dbReference>
<name>L7FCV9_STRT8</name>
<gene>
    <name evidence="2" type="ORF">STRTUCAR8_07233</name>
</gene>
<feature type="region of interest" description="Disordered" evidence="1">
    <location>
        <begin position="1"/>
        <end position="46"/>
    </location>
</feature>
<sequence length="46" mass="5185">MLIVSSWGCPRQRIEPERRPSEPREGAANASAENLFKGDELTMTRP</sequence>
<organism evidence="2 3">
    <name type="scientific">Streptomyces turgidiscabies (strain Car8)</name>
    <dbReference type="NCBI Taxonomy" id="698760"/>
    <lineage>
        <taxon>Bacteria</taxon>
        <taxon>Bacillati</taxon>
        <taxon>Actinomycetota</taxon>
        <taxon>Actinomycetes</taxon>
        <taxon>Kitasatosporales</taxon>
        <taxon>Streptomycetaceae</taxon>
        <taxon>Streptomyces</taxon>
    </lineage>
</organism>
<protein>
    <submittedName>
        <fullName evidence="2">Uncharacterized protein</fullName>
    </submittedName>
</protein>
<feature type="compositionally biased region" description="Basic and acidic residues" evidence="1">
    <location>
        <begin position="12"/>
        <end position="25"/>
    </location>
</feature>
<evidence type="ECO:0000313" key="2">
    <source>
        <dbReference type="EMBL" id="ELP69082.1"/>
    </source>
</evidence>
<keyword evidence="3" id="KW-1185">Reference proteome</keyword>
<feature type="compositionally biased region" description="Basic and acidic residues" evidence="1">
    <location>
        <begin position="36"/>
        <end position="46"/>
    </location>
</feature>
<comment type="caution">
    <text evidence="2">The sequence shown here is derived from an EMBL/GenBank/DDBJ whole genome shotgun (WGS) entry which is preliminary data.</text>
</comment>
<evidence type="ECO:0000256" key="1">
    <source>
        <dbReference type="SAM" id="MobiDB-lite"/>
    </source>
</evidence>
<dbReference type="PATRIC" id="fig|698760.3.peg.2230"/>
<evidence type="ECO:0000313" key="3">
    <source>
        <dbReference type="Proteomes" id="UP000010931"/>
    </source>
</evidence>
<accession>L7FCV9</accession>
<dbReference type="EMBL" id="AEJB01000175">
    <property type="protein sequence ID" value="ELP69082.1"/>
    <property type="molecule type" value="Genomic_DNA"/>
</dbReference>